<keyword evidence="4" id="KW-1185">Reference proteome</keyword>
<feature type="transmembrane region" description="Helical" evidence="2">
    <location>
        <begin position="9"/>
        <end position="27"/>
    </location>
</feature>
<keyword evidence="2" id="KW-0812">Transmembrane</keyword>
<keyword evidence="2" id="KW-1133">Transmembrane helix</keyword>
<evidence type="ECO:0000313" key="4">
    <source>
        <dbReference type="Proteomes" id="UP001159428"/>
    </source>
</evidence>
<protein>
    <submittedName>
        <fullName evidence="3">Uncharacterized protein</fullName>
    </submittedName>
</protein>
<keyword evidence="2" id="KW-0472">Membrane</keyword>
<dbReference type="Proteomes" id="UP001159428">
    <property type="component" value="Unassembled WGS sequence"/>
</dbReference>
<accession>A0AAU9VW53</accession>
<proteinExistence type="predicted"/>
<evidence type="ECO:0000256" key="1">
    <source>
        <dbReference type="SAM" id="MobiDB-lite"/>
    </source>
</evidence>
<sequence>MDKSAQNELLYTLCGCCALLFCIVVFLCITVRRIRLDLNELARNGNIYTEPIQGGMEERGIKGKTDMKRLSSSATRYTVEPGQPKPANRRSAIHSEPDETITYLTRPGEETAAQNDGSTTETIALGYVNQAFQSGANADQGCTFTGSDGVFENDQPIYSNDGNEQENCENGAVNEPIYGNWGDMADLNNPELPHRTYTMDIGELS</sequence>
<organism evidence="3 4">
    <name type="scientific">Pocillopora meandrina</name>
    <dbReference type="NCBI Taxonomy" id="46732"/>
    <lineage>
        <taxon>Eukaryota</taxon>
        <taxon>Metazoa</taxon>
        <taxon>Cnidaria</taxon>
        <taxon>Anthozoa</taxon>
        <taxon>Hexacorallia</taxon>
        <taxon>Scleractinia</taxon>
        <taxon>Astrocoeniina</taxon>
        <taxon>Pocilloporidae</taxon>
        <taxon>Pocillopora</taxon>
    </lineage>
</organism>
<comment type="caution">
    <text evidence="3">The sequence shown here is derived from an EMBL/GenBank/DDBJ whole genome shotgun (WGS) entry which is preliminary data.</text>
</comment>
<gene>
    <name evidence="3" type="ORF">PMEA_00016557</name>
</gene>
<evidence type="ECO:0000256" key="2">
    <source>
        <dbReference type="SAM" id="Phobius"/>
    </source>
</evidence>
<evidence type="ECO:0000313" key="3">
    <source>
        <dbReference type="EMBL" id="CAH3035925.1"/>
    </source>
</evidence>
<dbReference type="AlphaFoldDB" id="A0AAU9VW53"/>
<reference evidence="3 4" key="1">
    <citation type="submission" date="2022-05" db="EMBL/GenBank/DDBJ databases">
        <authorList>
            <consortium name="Genoscope - CEA"/>
            <person name="William W."/>
        </authorList>
    </citation>
    <scope>NUCLEOTIDE SEQUENCE [LARGE SCALE GENOMIC DNA]</scope>
</reference>
<feature type="region of interest" description="Disordered" evidence="1">
    <location>
        <begin position="66"/>
        <end position="91"/>
    </location>
</feature>
<dbReference type="EMBL" id="CALNXJ010000003">
    <property type="protein sequence ID" value="CAH3035925.1"/>
    <property type="molecule type" value="Genomic_DNA"/>
</dbReference>
<name>A0AAU9VW53_9CNID</name>